<sequence>MTVCCESSPMNGKRGSSPCSSPSITDVRVNPRKISGCKRFRSTKGASKARRDHINAEIRNMRALLPIAVEEQERLSYLHSMSAICTYIRKSVFYQELQRKKGGNSYLPYEDFLQALPGFIIAMTSEGKLIYVSENVAEYLGFSMIDLLQGDSFYDMVEKRDVDFVKSHLEVDAIPETEKAFVCRMHTSKSFRLRHSGSCSILVRGHFQTVPQSSPACADLGHAFFALCTPTVNRTADSDSHCFTEHFKSSHQLDMTFIHVSESVSFHLGYSMEVMIGQSWYKLLHPEDLNLGAEAHKILLQVDEEALVEMVLRLQCRDLSWAWLYIRAAKDSGKQTVTCNNYVISETEARFLTQKIYTDMQEPFRSFLQRSSQPLLSHILPYHSDNSVPNLKRQRLPSSQSDQPQNKVSRLSGPEVSSVMSNDQVSGSVSPAEPRDCPALLTTPPQNSVASHSPSLQDETNSDFLMDIYSYAEDLLSPPVGLPAYLSFQDPHCEPSGSLSSTEPLPAIIDQDFNLNTVRVTSPPPPEPCPSPLYEFPCRPTDARLVPDCLPAPGACEGPSDGTFHPEGSGRLPSGHADGGSYLTPGGAQSISPLPSALLSPGISPAAGSAFPYSEVEQAEISTLARQISSLASSFDSYRVAGRCQSPAPAQEKAFPDVSAGPPARDIPAQVYSWPHTAVHPLRPELVLDEGVIDSILKDLDRVPGADTPSCSSSSRCAVVVRAPGSGHQALDLAATHSDTLTFVTLLDGISLEQLPSFANAMDTCILRTGNQEDTELHQLHHFFHRSLQQDQHVAESMY</sequence>
<reference evidence="8" key="1">
    <citation type="submission" date="2021-01" db="EMBL/GenBank/DDBJ databases">
        <authorList>
            <person name="Zahm M."/>
            <person name="Roques C."/>
            <person name="Cabau C."/>
            <person name="Klopp C."/>
            <person name="Donnadieu C."/>
            <person name="Jouanno E."/>
            <person name="Lampietro C."/>
            <person name="Louis A."/>
            <person name="Herpin A."/>
            <person name="Echchiki A."/>
            <person name="Berthelot C."/>
            <person name="Parey E."/>
            <person name="Roest-Crollius H."/>
            <person name="Braasch I."/>
            <person name="Postlethwait J."/>
            <person name="Bobe J."/>
            <person name="Montfort J."/>
            <person name="Bouchez O."/>
            <person name="Begum T."/>
            <person name="Mejri S."/>
            <person name="Adams A."/>
            <person name="Chen W.-J."/>
            <person name="Guiguen Y."/>
        </authorList>
    </citation>
    <scope>NUCLEOTIDE SEQUENCE</scope>
    <source>
        <strain evidence="8">YG-15Mar2019-1</strain>
        <tissue evidence="8">Brain</tissue>
    </source>
</reference>
<dbReference type="Pfam" id="PF23183">
    <property type="entry name" value="bHLH_NPAS4"/>
    <property type="match status" value="1"/>
</dbReference>
<dbReference type="InterPro" id="IPR056192">
    <property type="entry name" value="bHLH_NPAS4"/>
</dbReference>
<dbReference type="EMBL" id="JAFDVH010000001">
    <property type="protein sequence ID" value="KAG7492847.1"/>
    <property type="molecule type" value="Genomic_DNA"/>
</dbReference>
<dbReference type="CDD" id="cd00130">
    <property type="entry name" value="PAS"/>
    <property type="match status" value="2"/>
</dbReference>
<dbReference type="PROSITE" id="PS50112">
    <property type="entry name" value="PAS"/>
    <property type="match status" value="2"/>
</dbReference>
<feature type="compositionally biased region" description="Polar residues" evidence="6">
    <location>
        <begin position="443"/>
        <end position="459"/>
    </location>
</feature>
<keyword evidence="4" id="KW-0804">Transcription</keyword>
<organism evidence="8 9">
    <name type="scientific">Megalops atlanticus</name>
    <name type="common">Tarpon</name>
    <name type="synonym">Clupea gigantea</name>
    <dbReference type="NCBI Taxonomy" id="7932"/>
    <lineage>
        <taxon>Eukaryota</taxon>
        <taxon>Metazoa</taxon>
        <taxon>Chordata</taxon>
        <taxon>Craniata</taxon>
        <taxon>Vertebrata</taxon>
        <taxon>Euteleostomi</taxon>
        <taxon>Actinopterygii</taxon>
        <taxon>Neopterygii</taxon>
        <taxon>Teleostei</taxon>
        <taxon>Elopiformes</taxon>
        <taxon>Megalopidae</taxon>
        <taxon>Megalops</taxon>
    </lineage>
</organism>
<keyword evidence="3" id="KW-0238">DNA-binding</keyword>
<comment type="subcellular location">
    <subcellularLocation>
        <location evidence="1">Nucleus</location>
    </subcellularLocation>
</comment>
<gene>
    <name evidence="8" type="ORF">MATL_G00019490</name>
</gene>
<feature type="domain" description="PAS" evidence="7">
    <location>
        <begin position="257"/>
        <end position="303"/>
    </location>
</feature>
<evidence type="ECO:0000256" key="4">
    <source>
        <dbReference type="ARBA" id="ARBA00023163"/>
    </source>
</evidence>
<evidence type="ECO:0000313" key="8">
    <source>
        <dbReference type="EMBL" id="KAG7492847.1"/>
    </source>
</evidence>
<feature type="compositionally biased region" description="Polar residues" evidence="6">
    <location>
        <begin position="418"/>
        <end position="429"/>
    </location>
</feature>
<dbReference type="OrthoDB" id="9978016at2759"/>
<proteinExistence type="predicted"/>
<comment type="caution">
    <text evidence="8">The sequence shown here is derived from an EMBL/GenBank/DDBJ whole genome shotgun (WGS) entry which is preliminary data.</text>
</comment>
<feature type="compositionally biased region" description="Polar residues" evidence="6">
    <location>
        <begin position="396"/>
        <end position="409"/>
    </location>
</feature>
<evidence type="ECO:0000256" key="2">
    <source>
        <dbReference type="ARBA" id="ARBA00023015"/>
    </source>
</evidence>
<name>A0A9D3QMA2_MEGAT</name>
<dbReference type="CDD" id="cd19697">
    <property type="entry name" value="bHLH-PAS_NPAS4_PASD10"/>
    <property type="match status" value="1"/>
</dbReference>
<dbReference type="Proteomes" id="UP001046870">
    <property type="component" value="Chromosome 1"/>
</dbReference>
<protein>
    <recommendedName>
        <fullName evidence="7">PAS domain-containing protein</fullName>
    </recommendedName>
</protein>
<evidence type="ECO:0000256" key="3">
    <source>
        <dbReference type="ARBA" id="ARBA00023125"/>
    </source>
</evidence>
<dbReference type="InterPro" id="IPR000014">
    <property type="entry name" value="PAS"/>
</dbReference>
<dbReference type="InterPro" id="IPR035965">
    <property type="entry name" value="PAS-like_dom_sf"/>
</dbReference>
<dbReference type="GO" id="GO:0000981">
    <property type="term" value="F:DNA-binding transcription factor activity, RNA polymerase II-specific"/>
    <property type="evidence" value="ECO:0007669"/>
    <property type="project" value="TreeGrafter"/>
</dbReference>
<evidence type="ECO:0000313" key="9">
    <source>
        <dbReference type="Proteomes" id="UP001046870"/>
    </source>
</evidence>
<accession>A0A9D3QMA2</accession>
<feature type="region of interest" description="Disordered" evidence="6">
    <location>
        <begin position="560"/>
        <end position="588"/>
    </location>
</feature>
<dbReference type="SMART" id="SM00091">
    <property type="entry name" value="PAS"/>
    <property type="match status" value="2"/>
</dbReference>
<dbReference type="PANTHER" id="PTHR23043:SF37">
    <property type="entry name" value="NPAS4 PROTEIN"/>
    <property type="match status" value="1"/>
</dbReference>
<dbReference type="AlphaFoldDB" id="A0A9D3QMA2"/>
<evidence type="ECO:0000259" key="7">
    <source>
        <dbReference type="PROSITE" id="PS50112"/>
    </source>
</evidence>
<evidence type="ECO:0000256" key="6">
    <source>
        <dbReference type="SAM" id="MobiDB-lite"/>
    </source>
</evidence>
<dbReference type="Gene3D" id="3.30.450.20">
    <property type="entry name" value="PAS domain"/>
    <property type="match status" value="2"/>
</dbReference>
<dbReference type="Pfam" id="PF14598">
    <property type="entry name" value="PAS_11"/>
    <property type="match status" value="1"/>
</dbReference>
<dbReference type="GO" id="GO:0005634">
    <property type="term" value="C:nucleus"/>
    <property type="evidence" value="ECO:0007669"/>
    <property type="project" value="UniProtKB-SubCell"/>
</dbReference>
<feature type="domain" description="PAS" evidence="7">
    <location>
        <begin position="105"/>
        <end position="170"/>
    </location>
</feature>
<feature type="region of interest" description="Disordered" evidence="6">
    <location>
        <begin position="1"/>
        <end position="24"/>
    </location>
</feature>
<keyword evidence="2" id="KW-0805">Transcription regulation</keyword>
<dbReference type="PANTHER" id="PTHR23043">
    <property type="entry name" value="HYPOXIA-INDUCIBLE FACTOR 1 ALPHA"/>
    <property type="match status" value="1"/>
</dbReference>
<keyword evidence="5" id="KW-0539">Nucleus</keyword>
<evidence type="ECO:0000256" key="1">
    <source>
        <dbReference type="ARBA" id="ARBA00004123"/>
    </source>
</evidence>
<feature type="region of interest" description="Disordered" evidence="6">
    <location>
        <begin position="387"/>
        <end position="459"/>
    </location>
</feature>
<dbReference type="GO" id="GO:0000977">
    <property type="term" value="F:RNA polymerase II transcription regulatory region sequence-specific DNA binding"/>
    <property type="evidence" value="ECO:0007669"/>
    <property type="project" value="TreeGrafter"/>
</dbReference>
<keyword evidence="9" id="KW-1185">Reference proteome</keyword>
<dbReference type="SUPFAM" id="SSF55785">
    <property type="entry name" value="PYP-like sensor domain (PAS domain)"/>
    <property type="match status" value="2"/>
</dbReference>
<evidence type="ECO:0000256" key="5">
    <source>
        <dbReference type="ARBA" id="ARBA00023242"/>
    </source>
</evidence>